<name>B8EIY1_METSB</name>
<dbReference type="STRING" id="395965.Msil_3587"/>
<dbReference type="OrthoDB" id="1491115at2"/>
<dbReference type="KEGG" id="msl:Msil_3587"/>
<organism evidence="1 2">
    <name type="scientific">Methylocella silvestris (strain DSM 15510 / CIP 108128 / LMG 27833 / NCIMB 13906 / BL2)</name>
    <dbReference type="NCBI Taxonomy" id="395965"/>
    <lineage>
        <taxon>Bacteria</taxon>
        <taxon>Pseudomonadati</taxon>
        <taxon>Pseudomonadota</taxon>
        <taxon>Alphaproteobacteria</taxon>
        <taxon>Hyphomicrobiales</taxon>
        <taxon>Beijerinckiaceae</taxon>
        <taxon>Methylocella</taxon>
    </lineage>
</organism>
<dbReference type="AlphaFoldDB" id="B8EIY1"/>
<dbReference type="PANTHER" id="PTHR39441">
    <property type="entry name" value="DUF2252 DOMAIN-CONTAINING PROTEIN"/>
    <property type="match status" value="1"/>
</dbReference>
<protein>
    <recommendedName>
        <fullName evidence="3">DUF2252 domain-containing protein</fullName>
    </recommendedName>
</protein>
<keyword evidence="2" id="KW-1185">Reference proteome</keyword>
<dbReference type="Proteomes" id="UP000002257">
    <property type="component" value="Chromosome"/>
</dbReference>
<dbReference type="Pfam" id="PF10009">
    <property type="entry name" value="DUF2252"/>
    <property type="match status" value="1"/>
</dbReference>
<accession>B8EIY1</accession>
<dbReference type="RefSeq" id="WP_012592541.1">
    <property type="nucleotide sequence ID" value="NC_011666.1"/>
</dbReference>
<gene>
    <name evidence="1" type="ordered locus">Msil_3587</name>
</gene>
<dbReference type="InterPro" id="IPR018721">
    <property type="entry name" value="DUF2252"/>
</dbReference>
<dbReference type="HOGENOM" id="CLU_698041_0_0_5"/>
<dbReference type="InterPro" id="IPR011009">
    <property type="entry name" value="Kinase-like_dom_sf"/>
</dbReference>
<evidence type="ECO:0000313" key="1">
    <source>
        <dbReference type="EMBL" id="ACK52473.1"/>
    </source>
</evidence>
<evidence type="ECO:0000313" key="2">
    <source>
        <dbReference type="Proteomes" id="UP000002257"/>
    </source>
</evidence>
<evidence type="ECO:0008006" key="3">
    <source>
        <dbReference type="Google" id="ProtNLM"/>
    </source>
</evidence>
<dbReference type="PANTHER" id="PTHR39441:SF1">
    <property type="entry name" value="DUF2252 DOMAIN-CONTAINING PROTEIN"/>
    <property type="match status" value="1"/>
</dbReference>
<sequence length="414" mass="45383">MKSKFFQIPGVDERDPPLTVARNLKMARSAHAYVRGNTIQFYEWLDGLDVGALPEGPAIWICGDCHVGNLGPVADANGKIEIEIRDLDQTVIGNPAHDLVRLGLSLASAARGSDLPGVTTAQMLEQMIEGYQQAFDAPDGQLTADLPQTVHFAMKQAARRSWKHLARERIADADPIIPLGKRFWPISGAEKRDIVRLVEAAPVRRLATMLRSRDDDATVQLLDAAYWMKGCSSLGLLRYCALLGVGGPSFADMEMCLMDVKEAAKAAAPRSAHADMPLDDGERVVEGARRLSPFLGQRMRAAHLLDRPIFIRELLPQDLKLEISAMSHGEAMRAARFLAAIVGKAHARQMDEGTRRGWRTELSKSRSRTLEAPSWLWSSVVDLLVSHERGYLEHCRVHSSAAGAGAAPPPRSAP</sequence>
<proteinExistence type="predicted"/>
<reference evidence="1 2" key="1">
    <citation type="journal article" date="2010" name="J. Bacteriol.">
        <title>Complete genome sequence of the aerobic facultative methanotroph Methylocella silvestris BL2.</title>
        <authorList>
            <person name="Chen Y."/>
            <person name="Crombie A."/>
            <person name="Rahman M.T."/>
            <person name="Dedysh S.N."/>
            <person name="Liesack W."/>
            <person name="Stott M.B."/>
            <person name="Alam M."/>
            <person name="Theisen A.R."/>
            <person name="Murrell J.C."/>
            <person name="Dunfield P.F."/>
        </authorList>
    </citation>
    <scope>NUCLEOTIDE SEQUENCE [LARGE SCALE GENOMIC DNA]</scope>
    <source>
        <strain evidence="2">DSM 15510 / CIP 108128 / LMG 27833 / NCIMB 13906 / BL2</strain>
    </source>
</reference>
<dbReference type="SUPFAM" id="SSF56112">
    <property type="entry name" value="Protein kinase-like (PK-like)"/>
    <property type="match status" value="1"/>
</dbReference>
<dbReference type="eggNOG" id="COG4320">
    <property type="taxonomic scope" value="Bacteria"/>
</dbReference>
<dbReference type="EMBL" id="CP001280">
    <property type="protein sequence ID" value="ACK52473.1"/>
    <property type="molecule type" value="Genomic_DNA"/>
</dbReference>